<evidence type="ECO:0000259" key="3">
    <source>
        <dbReference type="Pfam" id="PF20153"/>
    </source>
</evidence>
<feature type="transmembrane region" description="Helical" evidence="2">
    <location>
        <begin position="165"/>
        <end position="186"/>
    </location>
</feature>
<keyword evidence="5" id="KW-1185">Reference proteome</keyword>
<evidence type="ECO:0000256" key="2">
    <source>
        <dbReference type="SAM" id="Phobius"/>
    </source>
</evidence>
<keyword evidence="2" id="KW-0472">Membrane</keyword>
<proteinExistence type="predicted"/>
<dbReference type="InterPro" id="IPR045338">
    <property type="entry name" value="DUF6535"/>
</dbReference>
<feature type="domain" description="DUF6535" evidence="3">
    <location>
        <begin position="35"/>
        <end position="188"/>
    </location>
</feature>
<feature type="transmembrane region" description="Helical" evidence="2">
    <location>
        <begin position="198"/>
        <end position="218"/>
    </location>
</feature>
<comment type="caution">
    <text evidence="4">The sequence shown here is derived from an EMBL/GenBank/DDBJ whole genome shotgun (WGS) entry which is preliminary data.</text>
</comment>
<dbReference type="Proteomes" id="UP001215598">
    <property type="component" value="Unassembled WGS sequence"/>
</dbReference>
<dbReference type="EMBL" id="JARKIB010000300">
    <property type="protein sequence ID" value="KAJ7715890.1"/>
    <property type="molecule type" value="Genomic_DNA"/>
</dbReference>
<evidence type="ECO:0000256" key="1">
    <source>
        <dbReference type="SAM" id="MobiDB-lite"/>
    </source>
</evidence>
<keyword evidence="2" id="KW-0812">Transmembrane</keyword>
<reference evidence="4" key="1">
    <citation type="submission" date="2023-03" db="EMBL/GenBank/DDBJ databases">
        <title>Massive genome expansion in bonnet fungi (Mycena s.s.) driven by repeated elements and novel gene families across ecological guilds.</title>
        <authorList>
            <consortium name="Lawrence Berkeley National Laboratory"/>
            <person name="Harder C.B."/>
            <person name="Miyauchi S."/>
            <person name="Viragh M."/>
            <person name="Kuo A."/>
            <person name="Thoen E."/>
            <person name="Andreopoulos B."/>
            <person name="Lu D."/>
            <person name="Skrede I."/>
            <person name="Drula E."/>
            <person name="Henrissat B."/>
            <person name="Morin E."/>
            <person name="Kohler A."/>
            <person name="Barry K."/>
            <person name="LaButti K."/>
            <person name="Morin E."/>
            <person name="Salamov A."/>
            <person name="Lipzen A."/>
            <person name="Mereny Z."/>
            <person name="Hegedus B."/>
            <person name="Baldrian P."/>
            <person name="Stursova M."/>
            <person name="Weitz H."/>
            <person name="Taylor A."/>
            <person name="Grigoriev I.V."/>
            <person name="Nagy L.G."/>
            <person name="Martin F."/>
            <person name="Kauserud H."/>
        </authorList>
    </citation>
    <scope>NUCLEOTIDE SEQUENCE</scope>
    <source>
        <strain evidence="4">CBHHK182m</strain>
    </source>
</reference>
<gene>
    <name evidence="4" type="ORF">B0H16DRAFT_495198</name>
</gene>
<feature type="compositionally biased region" description="Basic and acidic residues" evidence="1">
    <location>
        <begin position="10"/>
        <end position="27"/>
    </location>
</feature>
<name>A0AAD7HAV5_9AGAR</name>
<dbReference type="Pfam" id="PF20153">
    <property type="entry name" value="DUF6535"/>
    <property type="match status" value="1"/>
</dbReference>
<keyword evidence="2" id="KW-1133">Transmembrane helix</keyword>
<dbReference type="AlphaFoldDB" id="A0AAD7HAV5"/>
<feature type="region of interest" description="Disordered" evidence="1">
    <location>
        <begin position="1"/>
        <end position="29"/>
    </location>
</feature>
<feature type="transmembrane region" description="Helical" evidence="2">
    <location>
        <begin position="57"/>
        <end position="76"/>
    </location>
</feature>
<sequence>MSGNTPNMLNDDKKTEMTTIQPKERESPQASTDLWSLYLGEANQRAKDKADVWNESLSAFLLFAGLFAGVVAAFLIDSRAGLHPSPSADSPSNTNSTGTKVPVSTLAVNFLWFISLTLTLISALGGVLGRTWIVKFSSVADTDLEGARLRWIHDDKAEHWHLHAVIAWITGLIQLALFLFLAGLAIQATTDHQSLGLTILPLVGATLILYIGITLLPIPSPATPYRTPFSDLFTHNEALKSESAKRAKTPRRGILELIAPLWRKLIIITEDPEVHVGIGWAILQQSFRDFVESAWTKLFKIPEDPEVHLGICWAVLQHSSQTATIHAAVRKLTGGEITPYQCQLLAKFGLPRKLSSRLVHLPLPTEAQADAVERLKNYLHVVMWMVGGCSPAVAEGFSILLRHDSLLHKLDALPTSCQGVAFAIQVHLLINIDTEEEIHNHGTDWTAMIDSLDNSFALDVFRAAIRGLEFPAGDVPLHKKRKFSHLRQDCARMLAAYNGSTCFSNTDLWNRFMLSFCNWRRPGRGQCAPEPFNCWRRSTLIDKSWAFKYYHPSQRTLTFGMQ</sequence>
<evidence type="ECO:0000313" key="5">
    <source>
        <dbReference type="Proteomes" id="UP001215598"/>
    </source>
</evidence>
<organism evidence="4 5">
    <name type="scientific">Mycena metata</name>
    <dbReference type="NCBI Taxonomy" id="1033252"/>
    <lineage>
        <taxon>Eukaryota</taxon>
        <taxon>Fungi</taxon>
        <taxon>Dikarya</taxon>
        <taxon>Basidiomycota</taxon>
        <taxon>Agaricomycotina</taxon>
        <taxon>Agaricomycetes</taxon>
        <taxon>Agaricomycetidae</taxon>
        <taxon>Agaricales</taxon>
        <taxon>Marasmiineae</taxon>
        <taxon>Mycenaceae</taxon>
        <taxon>Mycena</taxon>
    </lineage>
</organism>
<protein>
    <recommendedName>
        <fullName evidence="3">DUF6535 domain-containing protein</fullName>
    </recommendedName>
</protein>
<accession>A0AAD7HAV5</accession>
<evidence type="ECO:0000313" key="4">
    <source>
        <dbReference type="EMBL" id="KAJ7715890.1"/>
    </source>
</evidence>
<feature type="transmembrane region" description="Helical" evidence="2">
    <location>
        <begin position="110"/>
        <end position="133"/>
    </location>
</feature>